<dbReference type="HOGENOM" id="CLU_1626329_0_0_12"/>
<dbReference type="OrthoDB" id="362568at2"/>
<evidence type="ECO:0000313" key="2">
    <source>
        <dbReference type="Proteomes" id="UP000009222"/>
    </source>
</evidence>
<dbReference type="AlphaFoldDB" id="F5YAX1"/>
<sequence length="163" mass="17829">MYFKRLGALISLLALASFPLYASMISFLVVETGLSSEGSAGEYSALWEDGLMSAFFDAGHIVSNGHILRLEKNPSKVFPDEVEDDYYEAAAGGADYFVIALLEYKSQNGKYRPSGISVRVFNIESTDLVYQQNFAAGTGASLKEESTNAREAARAIIPHLKDR</sequence>
<dbReference type="Proteomes" id="UP000009222">
    <property type="component" value="Chromosome"/>
</dbReference>
<reference evidence="1 2" key="2">
    <citation type="journal article" date="2011" name="ISME J.">
        <title>RNA-seq reveals cooperative metabolic interactions between two termite-gut spirochete species in co-culture.</title>
        <authorList>
            <person name="Rosenthal A.Z."/>
            <person name="Matson E.G."/>
            <person name="Eldar A."/>
            <person name="Leadbetter J.R."/>
        </authorList>
    </citation>
    <scope>NUCLEOTIDE SEQUENCE [LARGE SCALE GENOMIC DNA]</scope>
    <source>
        <strain evidence="2">ATCC BAA-888 / DSM 13862 / ZAS-9</strain>
    </source>
</reference>
<keyword evidence="2" id="KW-1185">Reference proteome</keyword>
<dbReference type="EMBL" id="CP001841">
    <property type="protein sequence ID" value="AEF80202.1"/>
    <property type="molecule type" value="Genomic_DNA"/>
</dbReference>
<name>F5YAX1_LEAAZ</name>
<dbReference type="InParanoid" id="F5YAX1"/>
<dbReference type="KEGG" id="taz:TREAZ_0658"/>
<gene>
    <name evidence="1" type="ordered locus">TREAZ_0658</name>
</gene>
<reference evidence="2" key="1">
    <citation type="submission" date="2009-12" db="EMBL/GenBank/DDBJ databases">
        <title>Complete sequence of Treponema azotonutricium strain ZAS-9.</title>
        <authorList>
            <person name="Tetu S.G."/>
            <person name="Matson E."/>
            <person name="Ren Q."/>
            <person name="Seshadri R."/>
            <person name="Elbourne L."/>
            <person name="Hassan K.A."/>
            <person name="Durkin A."/>
            <person name="Radune D."/>
            <person name="Mohamoud Y."/>
            <person name="Shay R."/>
            <person name="Jin S."/>
            <person name="Zhang X."/>
            <person name="Lucey K."/>
            <person name="Ballor N.R."/>
            <person name="Ottesen E."/>
            <person name="Rosenthal R."/>
            <person name="Allen A."/>
            <person name="Leadbetter J.R."/>
            <person name="Paulsen I.T."/>
        </authorList>
    </citation>
    <scope>NUCLEOTIDE SEQUENCE [LARGE SCALE GENOMIC DNA]</scope>
    <source>
        <strain evidence="2">ATCC BAA-888 / DSM 13862 / ZAS-9</strain>
    </source>
</reference>
<dbReference type="STRING" id="545695.TREAZ_0658"/>
<dbReference type="RefSeq" id="WP_015711303.1">
    <property type="nucleotide sequence ID" value="NC_015577.1"/>
</dbReference>
<dbReference type="eggNOG" id="ENOG5032B6V">
    <property type="taxonomic scope" value="Bacteria"/>
</dbReference>
<evidence type="ECO:0000313" key="1">
    <source>
        <dbReference type="EMBL" id="AEF80202.1"/>
    </source>
</evidence>
<proteinExistence type="predicted"/>
<organism evidence="1 2">
    <name type="scientific">Leadbettera azotonutricia (strain ATCC BAA-888 / DSM 13862 / ZAS-9)</name>
    <name type="common">Treponema azotonutricium</name>
    <dbReference type="NCBI Taxonomy" id="545695"/>
    <lineage>
        <taxon>Bacteria</taxon>
        <taxon>Pseudomonadati</taxon>
        <taxon>Spirochaetota</taxon>
        <taxon>Spirochaetia</taxon>
        <taxon>Spirochaetales</taxon>
        <taxon>Breznakiellaceae</taxon>
        <taxon>Leadbettera</taxon>
    </lineage>
</organism>
<protein>
    <submittedName>
        <fullName evidence="1">Uncharacterized protein</fullName>
    </submittedName>
</protein>
<accession>F5YAX1</accession>